<gene>
    <name evidence="9" type="ORF">SCNRRL3882_0673</name>
</gene>
<dbReference type="InterPro" id="IPR006311">
    <property type="entry name" value="TAT_signal"/>
</dbReference>
<dbReference type="Proteomes" id="UP000235464">
    <property type="component" value="Chromosome I"/>
</dbReference>
<name>A0A2N9B1J1_STRCX</name>
<dbReference type="InterPro" id="IPR016007">
    <property type="entry name" value="Alpha_rhamnosid"/>
</dbReference>
<dbReference type="InterPro" id="IPR035398">
    <property type="entry name" value="Bac_rhamnosid_C"/>
</dbReference>
<dbReference type="Gene3D" id="1.50.10.10">
    <property type="match status" value="1"/>
</dbReference>
<feature type="domain" description="Alpha-L-rhamnosidase C-terminal" evidence="8">
    <location>
        <begin position="947"/>
        <end position="1023"/>
    </location>
</feature>
<evidence type="ECO:0000259" key="6">
    <source>
        <dbReference type="Pfam" id="PF08531"/>
    </source>
</evidence>
<evidence type="ECO:0000256" key="1">
    <source>
        <dbReference type="ARBA" id="ARBA00001445"/>
    </source>
</evidence>
<comment type="catalytic activity">
    <reaction evidence="1">
        <text>Hydrolysis of terminal non-reducing alpha-L-rhamnose residues in alpha-L-rhamnosides.</text>
        <dbReference type="EC" id="3.2.1.40"/>
    </reaction>
</comment>
<evidence type="ECO:0000256" key="3">
    <source>
        <dbReference type="ARBA" id="ARBA00022801"/>
    </source>
</evidence>
<dbReference type="SUPFAM" id="SSF48208">
    <property type="entry name" value="Six-hairpin glycosidases"/>
    <property type="match status" value="1"/>
</dbReference>
<keyword evidence="3" id="KW-0378">Hydrolase</keyword>
<evidence type="ECO:0000259" key="5">
    <source>
        <dbReference type="Pfam" id="PF05592"/>
    </source>
</evidence>
<dbReference type="Pfam" id="PF25788">
    <property type="entry name" value="Ig_Rha78A_N"/>
    <property type="match status" value="1"/>
</dbReference>
<dbReference type="InterPro" id="IPR008928">
    <property type="entry name" value="6-hairpin_glycosidase_sf"/>
</dbReference>
<feature type="compositionally biased region" description="Low complexity" evidence="4">
    <location>
        <begin position="45"/>
        <end position="56"/>
    </location>
</feature>
<accession>A0A2N9B1J1</accession>
<dbReference type="Gene3D" id="2.60.420.10">
    <property type="entry name" value="Maltose phosphorylase, domain 3"/>
    <property type="match status" value="1"/>
</dbReference>
<evidence type="ECO:0000259" key="7">
    <source>
        <dbReference type="Pfam" id="PF17389"/>
    </source>
</evidence>
<protein>
    <recommendedName>
        <fullName evidence="2">alpha-L-rhamnosidase</fullName>
        <ecNumber evidence="2">3.2.1.40</ecNumber>
    </recommendedName>
</protein>
<dbReference type="Pfam" id="PF17389">
    <property type="entry name" value="Bac_rhamnosid6H"/>
    <property type="match status" value="1"/>
</dbReference>
<reference evidence="10" key="1">
    <citation type="submission" date="2017-11" db="EMBL/GenBank/DDBJ databases">
        <authorList>
            <person name="Wibberg D."/>
        </authorList>
    </citation>
    <scope>NUCLEOTIDE SEQUENCE [LARGE SCALE GENOMIC DNA]</scope>
</reference>
<dbReference type="Pfam" id="PF05592">
    <property type="entry name" value="Bac_rhamnosid"/>
    <property type="match status" value="1"/>
</dbReference>
<dbReference type="Gene3D" id="2.60.40.10">
    <property type="entry name" value="Immunoglobulins"/>
    <property type="match status" value="1"/>
</dbReference>
<dbReference type="EMBL" id="LT963352">
    <property type="protein sequence ID" value="SOR77198.1"/>
    <property type="molecule type" value="Genomic_DNA"/>
</dbReference>
<dbReference type="EC" id="3.2.1.40" evidence="2"/>
<evidence type="ECO:0000313" key="10">
    <source>
        <dbReference type="Proteomes" id="UP000235464"/>
    </source>
</evidence>
<feature type="region of interest" description="Disordered" evidence="4">
    <location>
        <begin position="45"/>
        <end position="67"/>
    </location>
</feature>
<dbReference type="InterPro" id="IPR035396">
    <property type="entry name" value="Bac_rhamnosid6H"/>
</dbReference>
<dbReference type="PIRSF" id="PIRSF010631">
    <property type="entry name" value="A-rhamnsds"/>
    <property type="match status" value="1"/>
</dbReference>
<dbReference type="RefSeq" id="WP_010043885.1">
    <property type="nucleotide sequence ID" value="NZ_LT962942.1"/>
</dbReference>
<feature type="domain" description="Alpha-L-rhamnosidase concanavalin-like" evidence="5">
    <location>
        <begin position="457"/>
        <end position="550"/>
    </location>
</feature>
<feature type="domain" description="Alpha-L-rhamnosidase six-hairpin glycosidase" evidence="7">
    <location>
        <begin position="565"/>
        <end position="944"/>
    </location>
</feature>
<feature type="region of interest" description="Disordered" evidence="4">
    <location>
        <begin position="787"/>
        <end position="807"/>
    </location>
</feature>
<feature type="compositionally biased region" description="Basic and acidic residues" evidence="4">
    <location>
        <begin position="1"/>
        <end position="16"/>
    </location>
</feature>
<dbReference type="PANTHER" id="PTHR33307">
    <property type="entry name" value="ALPHA-RHAMNOSIDASE (EUROFUNG)"/>
    <property type="match status" value="1"/>
</dbReference>
<dbReference type="AlphaFoldDB" id="A0A2N9B1J1"/>
<proteinExistence type="predicted"/>
<dbReference type="GO" id="GO:0030596">
    <property type="term" value="F:alpha-L-rhamnosidase activity"/>
    <property type="evidence" value="ECO:0007669"/>
    <property type="project" value="UniProtKB-EC"/>
</dbReference>
<dbReference type="PROSITE" id="PS51318">
    <property type="entry name" value="TAT"/>
    <property type="match status" value="1"/>
</dbReference>
<evidence type="ECO:0000259" key="8">
    <source>
        <dbReference type="Pfam" id="PF17390"/>
    </source>
</evidence>
<feature type="domain" description="Bacterial alpha-L-rhamnosidase N-terminal" evidence="6">
    <location>
        <begin position="218"/>
        <end position="385"/>
    </location>
</feature>
<sequence>MRHEERSADGADREAGAGELPRAHGVAVRRRTVLAAAAGAVSVGAGATGAGTSAAAESSRPPERGTVWGLTVEHRTDPLGMDANRPRFGWRMRSETRGRSQGAYRILVASSPDKLSTARADLWDSGRVRSSDSVAVRYEGEPLGASTRYHWTVTVWDTEDRPVGVASPSTFETGLMSTDGVTGWDGAQWIGMKGKAPGSAGAPLLRNETPLTTDGRRQVREARLYASALGVYDAHVNGEHVTVPQDGGTTIELLPPGWTNYDARVSYLTYDVTHLVTRQRTVTLAFVLGNGWYNGRVSEGSTYYSQDGNALAVKAKLLVRYTDGTEQTVVTEPDGSWKATDTGPYRADDIYDGQTYDARRELPGWTAPGFDDSAWSDVERVAFDDRYSDARLIAYPAETARLMPQWDRRPRSITVATGVTGQDGRPNGKGRIVVDPARTVTDPERAASASVTIGSGETAVFDLGQNMVGVARYGLRGPAGTRVEFRFGEMLNDDSAGADGPEGSVYRANLRSAKATSTYILKGDPHGETHQDALTFYGFRYVSVTATDTVTITGLTGKVATSAIRETGTLTTDDPDIDQLVSNIRWGQRGNYLWVPTDCPQRDERLGWTGDTQVFATTGLFNADAGAFLGHFQDTVVDSQAGYGTDGAQFTGVAPGGRYNFPGGGSGWADCGVIVPWTVWQMTGDATIVEDNWPAMTRYLDWIHEQTGDTYAGQGSLTGDWLAPQKTSAQLMSDVYYGYSARLMAQMARAIGRTAEAEEYQRLFGRIRQAFISTYLSTSDGRVTVRSSLGEASPIEPGADPDQKTEDNSQTALLWVLKLGFYETQEQRRALIGHLADNIGNDAAYKAAHPDSSRVRYAENTLSVGFLGVNVLAPVLSDEGRVDLAYGLLHQDALPSWLYSVRNGATTVWERWNSYSDDAGFGPVSMNSFNHYAYGAIMEWMYTHMAGIAPDPDSPGFRHFLLRPHLDPTGRIRRVAGSHESPYGEIRSAWEVVEEGRTLVYDAAVPANTEATLRLPAVSADAVREGRTPLARVPGVRFLGAADGVCTYRLPSGRYRLSAALR</sequence>
<dbReference type="InterPro" id="IPR013737">
    <property type="entry name" value="Bac_rhamnosid_N"/>
</dbReference>
<evidence type="ECO:0000313" key="9">
    <source>
        <dbReference type="EMBL" id="SOR77198.1"/>
    </source>
</evidence>
<keyword evidence="10" id="KW-1185">Reference proteome</keyword>
<dbReference type="InterPro" id="IPR008902">
    <property type="entry name" value="Rhamnosid_concanavalin"/>
</dbReference>
<evidence type="ECO:0000256" key="2">
    <source>
        <dbReference type="ARBA" id="ARBA00012652"/>
    </source>
</evidence>
<dbReference type="Pfam" id="PF17390">
    <property type="entry name" value="Bac_rhamnosid_C"/>
    <property type="match status" value="1"/>
</dbReference>
<dbReference type="Pfam" id="PF08531">
    <property type="entry name" value="Bac_rhamnosid_N"/>
    <property type="match status" value="1"/>
</dbReference>
<feature type="region of interest" description="Disordered" evidence="4">
    <location>
        <begin position="1"/>
        <end position="27"/>
    </location>
</feature>
<dbReference type="OrthoDB" id="9761045at2"/>
<evidence type="ECO:0000256" key="4">
    <source>
        <dbReference type="SAM" id="MobiDB-lite"/>
    </source>
</evidence>
<dbReference type="InterPro" id="IPR013783">
    <property type="entry name" value="Ig-like_fold"/>
</dbReference>
<dbReference type="GO" id="GO:0005975">
    <property type="term" value="P:carbohydrate metabolic process"/>
    <property type="evidence" value="ECO:0007669"/>
    <property type="project" value="InterPro"/>
</dbReference>
<dbReference type="PANTHER" id="PTHR33307:SF6">
    <property type="entry name" value="ALPHA-RHAMNOSIDASE (EUROFUNG)-RELATED"/>
    <property type="match status" value="1"/>
</dbReference>
<dbReference type="InterPro" id="IPR012341">
    <property type="entry name" value="6hp_glycosidase-like_sf"/>
</dbReference>
<dbReference type="Gene3D" id="2.60.120.260">
    <property type="entry name" value="Galactose-binding domain-like"/>
    <property type="match status" value="2"/>
</dbReference>
<organism evidence="9 10">
    <name type="scientific">Streptomyces chartreusis NRRL 3882</name>
    <dbReference type="NCBI Taxonomy" id="1079985"/>
    <lineage>
        <taxon>Bacteria</taxon>
        <taxon>Bacillati</taxon>
        <taxon>Actinomycetota</taxon>
        <taxon>Actinomycetes</taxon>
        <taxon>Kitasatosporales</taxon>
        <taxon>Streptomycetaceae</taxon>
        <taxon>Streptomyces</taxon>
    </lineage>
</organism>